<feature type="binding site" evidence="7">
    <location>
        <begin position="10"/>
        <end position="14"/>
    </location>
    <ligand>
        <name>L-glutamate</name>
        <dbReference type="ChEBI" id="CHEBI:29985"/>
    </ligand>
</feature>
<evidence type="ECO:0000256" key="4">
    <source>
        <dbReference type="ARBA" id="ARBA00022833"/>
    </source>
</evidence>
<feature type="binding site" evidence="7">
    <location>
        <position position="269"/>
    </location>
    <ligand>
        <name>L-glutamate</name>
        <dbReference type="ChEBI" id="CHEBI:29985"/>
    </ligand>
</feature>
<comment type="cofactor">
    <cofactor evidence="7">
        <name>Zn(2+)</name>
        <dbReference type="ChEBI" id="CHEBI:29105"/>
    </cofactor>
    <text evidence="7">Binds 1 zinc ion per subunit.</text>
</comment>
<dbReference type="Pfam" id="PF00749">
    <property type="entry name" value="tRNA-synt_1c"/>
    <property type="match status" value="2"/>
</dbReference>
<dbReference type="NCBIfam" id="NF004313">
    <property type="entry name" value="PRK05710.1-2"/>
    <property type="match status" value="1"/>
</dbReference>
<dbReference type="PANTHER" id="PTHR43311">
    <property type="entry name" value="GLUTAMATE--TRNA LIGASE"/>
    <property type="match status" value="1"/>
</dbReference>
<dbReference type="PANTHER" id="PTHR43311:SF1">
    <property type="entry name" value="GLUTAMYL-Q TRNA(ASP) SYNTHETASE"/>
    <property type="match status" value="1"/>
</dbReference>
<evidence type="ECO:0000256" key="5">
    <source>
        <dbReference type="ARBA" id="ARBA00022840"/>
    </source>
</evidence>
<feature type="short sequence motif" description="'HIGH' region" evidence="7">
    <location>
        <begin position="13"/>
        <end position="23"/>
    </location>
</feature>
<dbReference type="SUPFAM" id="SSF52374">
    <property type="entry name" value="Nucleotidylyl transferase"/>
    <property type="match status" value="1"/>
</dbReference>
<keyword evidence="4 7" id="KW-0862">Zinc</keyword>
<organism evidence="10 11">
    <name type="scientific">Massilia antarctica</name>
    <dbReference type="NCBI Taxonomy" id="2765360"/>
    <lineage>
        <taxon>Bacteria</taxon>
        <taxon>Pseudomonadati</taxon>
        <taxon>Pseudomonadota</taxon>
        <taxon>Betaproteobacteria</taxon>
        <taxon>Burkholderiales</taxon>
        <taxon>Oxalobacteraceae</taxon>
        <taxon>Telluria group</taxon>
        <taxon>Massilia</taxon>
    </lineage>
</organism>
<protein>
    <recommendedName>
        <fullName evidence="7">Glutamyl-Q tRNA(Asp) synthetase</fullName>
        <shortName evidence="7">Glu-Q-RSs</shortName>
        <ecNumber evidence="7">6.1.1.-</ecNumber>
    </recommendedName>
</protein>
<dbReference type="RefSeq" id="WP_206089479.1">
    <property type="nucleotide sequence ID" value="NZ_CP065053.1"/>
</dbReference>
<gene>
    <name evidence="10" type="primary">gluQRS</name>
    <name evidence="7" type="synonym">gluQ</name>
    <name evidence="10" type="ORF">IV454_31390</name>
</gene>
<comment type="function">
    <text evidence="7">Catalyzes the tRNA-independent activation of glutamate in presence of ATP and the subsequent transfer of glutamate onto a tRNA(Asp). Glutamate is transferred on the 2-amino-5-(4,5-dihydroxy-2-cyclopenten-1-yl) moiety of the queuosine in the wobble position of the QUC anticodon.</text>
</comment>
<dbReference type="NCBIfam" id="TIGR03838">
    <property type="entry name" value="queuosine_YadB"/>
    <property type="match status" value="1"/>
</dbReference>
<evidence type="ECO:0000313" key="11">
    <source>
        <dbReference type="Proteomes" id="UP000662888"/>
    </source>
</evidence>
<keyword evidence="8" id="KW-0648">Protein biosynthesis</keyword>
<evidence type="ECO:0000256" key="2">
    <source>
        <dbReference type="ARBA" id="ARBA00022723"/>
    </source>
</evidence>
<keyword evidence="5 7" id="KW-0067">ATP-binding</keyword>
<evidence type="ECO:0000256" key="3">
    <source>
        <dbReference type="ARBA" id="ARBA00022741"/>
    </source>
</evidence>
<feature type="binding site" evidence="7">
    <location>
        <position position="100"/>
    </location>
    <ligand>
        <name>Zn(2+)</name>
        <dbReference type="ChEBI" id="CHEBI:29105"/>
    </ligand>
</feature>
<dbReference type="Gene3D" id="3.40.50.620">
    <property type="entry name" value="HUPs"/>
    <property type="match status" value="2"/>
</dbReference>
<keyword evidence="3 7" id="KW-0547">Nucleotide-binding</keyword>
<comment type="similarity">
    <text evidence="7">Belongs to the class-I aminoacyl-tRNA synthetase family. GluQ subfamily.</text>
</comment>
<accession>A0AA49A8J4</accession>
<reference evidence="10 11" key="1">
    <citation type="submission" date="2020-11" db="EMBL/GenBank/DDBJ databases">
        <authorList>
            <person name="Sun Q."/>
        </authorList>
    </citation>
    <scope>NUCLEOTIDE SEQUENCE [LARGE SCALE GENOMIC DNA]</scope>
    <source>
        <strain evidence="10 11">P8398</strain>
    </source>
</reference>
<evidence type="ECO:0000256" key="6">
    <source>
        <dbReference type="ARBA" id="ARBA00023146"/>
    </source>
</evidence>
<dbReference type="InterPro" id="IPR022380">
    <property type="entry name" value="Glu-Q_tRNA(Asp)_Synthase"/>
</dbReference>
<feature type="binding site" evidence="7">
    <location>
        <position position="102"/>
    </location>
    <ligand>
        <name>Zn(2+)</name>
        <dbReference type="ChEBI" id="CHEBI:29105"/>
    </ligand>
</feature>
<feature type="domain" description="Glutamyl/glutaminyl-tRNA synthetase class Ib catalytic" evidence="9">
    <location>
        <begin position="217"/>
        <end position="315"/>
    </location>
</feature>
<evidence type="ECO:0000313" key="10">
    <source>
        <dbReference type="EMBL" id="QPI49862.1"/>
    </source>
</evidence>
<feature type="domain" description="Glutamyl/glutaminyl-tRNA synthetase class Ib catalytic" evidence="9">
    <location>
        <begin position="10"/>
        <end position="119"/>
    </location>
</feature>
<keyword evidence="1 7" id="KW-0436">Ligase</keyword>
<evidence type="ECO:0000259" key="9">
    <source>
        <dbReference type="Pfam" id="PF00749"/>
    </source>
</evidence>
<dbReference type="InterPro" id="IPR049940">
    <property type="entry name" value="GluQ/Sye"/>
</dbReference>
<name>A0AA49A8J4_9BURK</name>
<keyword evidence="11" id="KW-1185">Reference proteome</keyword>
<dbReference type="EMBL" id="CP065053">
    <property type="protein sequence ID" value="QPI49862.1"/>
    <property type="molecule type" value="Genomic_DNA"/>
</dbReference>
<evidence type="ECO:0000256" key="1">
    <source>
        <dbReference type="ARBA" id="ARBA00022598"/>
    </source>
</evidence>
<dbReference type="InterPro" id="IPR014729">
    <property type="entry name" value="Rossmann-like_a/b/a_fold"/>
</dbReference>
<dbReference type="InterPro" id="IPR020058">
    <property type="entry name" value="Glu/Gln-tRNA-synth_Ib_cat-dom"/>
</dbReference>
<dbReference type="Proteomes" id="UP000662888">
    <property type="component" value="Chromosome"/>
</dbReference>
<feature type="binding site" evidence="7">
    <location>
        <position position="251"/>
    </location>
    <ligand>
        <name>L-glutamate</name>
        <dbReference type="ChEBI" id="CHEBI:29985"/>
    </ligand>
</feature>
<dbReference type="PRINTS" id="PR00987">
    <property type="entry name" value="TRNASYNTHGLU"/>
</dbReference>
<feature type="binding site" evidence="7">
    <location>
        <position position="46"/>
    </location>
    <ligand>
        <name>L-glutamate</name>
        <dbReference type="ChEBI" id="CHEBI:29985"/>
    </ligand>
</feature>
<dbReference type="EC" id="6.1.1.-" evidence="7"/>
<proteinExistence type="inferred from homology"/>
<feature type="binding site" evidence="7">
    <location>
        <position position="126"/>
    </location>
    <ligand>
        <name>Zn(2+)</name>
        <dbReference type="ChEBI" id="CHEBI:29105"/>
    </ligand>
</feature>
<sequence length="362" mass="37927">MQNRTHYIGRFAPSPSGPLHQGSLVAAMASYLDAKAHRGHWLVRIEDVDEGRKVPGAAEAMLALLRTLRMDWDGDVVWQSQRKQLYQGAADKLGAHVYPCGCNRREIADSRLGTAPDGSAIYPGTCRHGLAPGKTMRSLRVRVPDAGVRIGNPATPASSSVTTATGAVNSAGSAVTMAASAVNSAAGSVTMASCLPTTASSSVNTASSPGATGDDAGLIAFTDRAAGRVVQHLATESGDFVLKRADGFWAYQLAVVVDDAEQGVTDIVRGADLIDSTPRQIYLQQLLGVPTPRYLHVPVVRNAEGEKLSKQTGALALAPDSEAQALSALQTAAAFLQLQLAPADSVSAFWQAAIPAWANRFT</sequence>
<feature type="binding site" evidence="7">
    <location>
        <position position="310"/>
    </location>
    <ligand>
        <name>ATP</name>
        <dbReference type="ChEBI" id="CHEBI:30616"/>
    </ligand>
</feature>
<dbReference type="HAMAP" id="MF_01428">
    <property type="entry name" value="Glu_Q_tRNA_synth"/>
    <property type="match status" value="1"/>
</dbReference>
<keyword evidence="2 7" id="KW-0479">Metal-binding</keyword>
<feature type="short sequence motif" description="'KMSKS' region" evidence="7">
    <location>
        <begin position="307"/>
        <end position="311"/>
    </location>
</feature>
<evidence type="ECO:0000256" key="7">
    <source>
        <dbReference type="HAMAP-Rule" id="MF_01428"/>
    </source>
</evidence>
<feature type="binding site" evidence="7">
    <location>
        <position position="122"/>
    </location>
    <ligand>
        <name>Zn(2+)</name>
        <dbReference type="ChEBI" id="CHEBI:29105"/>
    </ligand>
</feature>
<keyword evidence="6 7" id="KW-0030">Aminoacyl-tRNA synthetase</keyword>
<dbReference type="InterPro" id="IPR000924">
    <property type="entry name" value="Glu/Gln-tRNA-synth"/>
</dbReference>
<evidence type="ECO:0000256" key="8">
    <source>
        <dbReference type="RuleBase" id="RU363037"/>
    </source>
</evidence>
<dbReference type="GO" id="GO:0016874">
    <property type="term" value="F:ligase activity"/>
    <property type="evidence" value="ECO:0007669"/>
    <property type="project" value="UniProtKB-KW"/>
</dbReference>